<dbReference type="AlphaFoldDB" id="A0AAN6ZJ64"/>
<feature type="region of interest" description="Disordered" evidence="2">
    <location>
        <begin position="993"/>
        <end position="1037"/>
    </location>
</feature>
<keyword evidence="3" id="KW-0472">Membrane</keyword>
<dbReference type="PANTHER" id="PTHR32361">
    <property type="entry name" value="FERRIC/CUPRIC REDUCTASE TRANSMEMBRANE COMPONENT"/>
    <property type="match status" value="1"/>
</dbReference>
<gene>
    <name evidence="4" type="ORF">C8A04DRAFT_31171</name>
</gene>
<feature type="transmembrane region" description="Helical" evidence="3">
    <location>
        <begin position="106"/>
        <end position="127"/>
    </location>
</feature>
<feature type="transmembrane region" description="Helical" evidence="3">
    <location>
        <begin position="6"/>
        <end position="22"/>
    </location>
</feature>
<dbReference type="GO" id="GO:0006879">
    <property type="term" value="P:intracellular iron ion homeostasis"/>
    <property type="evidence" value="ECO:0007669"/>
    <property type="project" value="TreeGrafter"/>
</dbReference>
<dbReference type="RefSeq" id="XP_062634571.1">
    <property type="nucleotide sequence ID" value="XM_062781665.1"/>
</dbReference>
<keyword evidence="1" id="KW-0813">Transport</keyword>
<dbReference type="GO" id="GO:0000293">
    <property type="term" value="F:ferric-chelate reductase activity"/>
    <property type="evidence" value="ECO:0007669"/>
    <property type="project" value="TreeGrafter"/>
</dbReference>
<dbReference type="Proteomes" id="UP001302676">
    <property type="component" value="Unassembled WGS sequence"/>
</dbReference>
<feature type="transmembrane region" description="Helical" evidence="3">
    <location>
        <begin position="201"/>
        <end position="225"/>
    </location>
</feature>
<evidence type="ECO:0000313" key="4">
    <source>
        <dbReference type="EMBL" id="KAK4141200.1"/>
    </source>
</evidence>
<dbReference type="InterPro" id="IPR039261">
    <property type="entry name" value="FNR_nucleotide-bd"/>
</dbReference>
<name>A0AAN6ZJ64_9PEZI</name>
<dbReference type="GeneID" id="87818278"/>
<reference evidence="4" key="2">
    <citation type="submission" date="2023-05" db="EMBL/GenBank/DDBJ databases">
        <authorList>
            <consortium name="Lawrence Berkeley National Laboratory"/>
            <person name="Steindorff A."/>
            <person name="Hensen N."/>
            <person name="Bonometti L."/>
            <person name="Westerberg I."/>
            <person name="Brannstrom I.O."/>
            <person name="Guillou S."/>
            <person name="Cros-Aarteil S."/>
            <person name="Calhoun S."/>
            <person name="Haridas S."/>
            <person name="Kuo A."/>
            <person name="Mondo S."/>
            <person name="Pangilinan J."/>
            <person name="Riley R."/>
            <person name="Labutti K."/>
            <person name="Andreopoulos B."/>
            <person name="Lipzen A."/>
            <person name="Chen C."/>
            <person name="Yanf M."/>
            <person name="Daum C."/>
            <person name="Ng V."/>
            <person name="Clum A."/>
            <person name="Ohm R."/>
            <person name="Martin F."/>
            <person name="Silar P."/>
            <person name="Natvig D."/>
            <person name="Lalanne C."/>
            <person name="Gautier V."/>
            <person name="Ament-Velasquez S.L."/>
            <person name="Kruys A."/>
            <person name="Hutchinson M.I."/>
            <person name="Powell A.J."/>
            <person name="Barry K."/>
            <person name="Miller A.N."/>
            <person name="Grigoriev I.V."/>
            <person name="Debuchy R."/>
            <person name="Gladieux P."/>
            <person name="Thoren M.H."/>
            <person name="Johannesson H."/>
        </authorList>
    </citation>
    <scope>NUCLEOTIDE SEQUENCE</scope>
    <source>
        <strain evidence="4">CBS 141.50</strain>
    </source>
</reference>
<evidence type="ECO:0000256" key="1">
    <source>
        <dbReference type="ARBA" id="ARBA00022448"/>
    </source>
</evidence>
<dbReference type="Gene3D" id="3.40.50.80">
    <property type="entry name" value="Nucleotide-binding domain of ferredoxin-NADP reductase (FNR) module"/>
    <property type="match status" value="1"/>
</dbReference>
<dbReference type="Pfam" id="PF12520">
    <property type="entry name" value="DUF3723"/>
    <property type="match status" value="1"/>
</dbReference>
<organism evidence="4 5">
    <name type="scientific">Dichotomopilus funicola</name>
    <dbReference type="NCBI Taxonomy" id="1934379"/>
    <lineage>
        <taxon>Eukaryota</taxon>
        <taxon>Fungi</taxon>
        <taxon>Dikarya</taxon>
        <taxon>Ascomycota</taxon>
        <taxon>Pezizomycotina</taxon>
        <taxon>Sordariomycetes</taxon>
        <taxon>Sordariomycetidae</taxon>
        <taxon>Sordariales</taxon>
        <taxon>Chaetomiaceae</taxon>
        <taxon>Dichotomopilus</taxon>
    </lineage>
</organism>
<dbReference type="SUPFAM" id="SSF52343">
    <property type="entry name" value="Ferredoxin reductase-like, C-terminal NADP-linked domain"/>
    <property type="match status" value="1"/>
</dbReference>
<feature type="compositionally biased region" description="Basic and acidic residues" evidence="2">
    <location>
        <begin position="993"/>
        <end position="1021"/>
    </location>
</feature>
<comment type="caution">
    <text evidence="4">The sequence shown here is derived from an EMBL/GenBank/DDBJ whole genome shotgun (WGS) entry which is preliminary data.</text>
</comment>
<evidence type="ECO:0000256" key="2">
    <source>
        <dbReference type="SAM" id="MobiDB-lite"/>
    </source>
</evidence>
<dbReference type="InterPro" id="IPR051410">
    <property type="entry name" value="Ferric/Cupric_Reductase"/>
</dbReference>
<dbReference type="InterPro" id="IPR022198">
    <property type="entry name" value="DUF3723"/>
</dbReference>
<protein>
    <submittedName>
        <fullName evidence="4">Uncharacterized protein</fullName>
    </submittedName>
</protein>
<evidence type="ECO:0000256" key="3">
    <source>
        <dbReference type="SAM" id="Phobius"/>
    </source>
</evidence>
<sequence>MAIEIALAVLGAIALYPVYRLLRRIRAVRRLERRFQYRVIWSTGITWIGAIILSLYLLVNGVVLVLLRADLERWAGVAAAVNSVPLFLGARRNIVIHYFGLNAHHIAHGAVGFVVIAEGLLHAGFALRRTQLRTSLWDYLAASSLLLMLLMVLLTSIPPVSRWLCRIVGVTGWWLAHLLLAIVSVVGMAGYIGVVRPVADASLSAVVAVYLSGALWILGTGYRYVRRRRTPASIKSDRSHSESTEVVVRCNSRVWAFPGCYFYVYFPRRYSFGSLHFDIFVDSLPLMLAWGPEAGDRSSKEEVMTFILWHGSRTPKSVPKSGQEILLDGPYGQDINAAACTTMVLAARGPGIVGLLSFARHQVGRYKHMSSRREKRRVDLLWVLDDVGQQDLVGNKLRELQDMDQDSNTVVWLLYPSRTNKKDVKLPFKEKEGYWTSYFGDNHGRYLENLMLDCPSENCIVIACGDPTFSAAIRKETAAKVKPAVQFAEVQYRPRRAAARTADEEDIVGPKDTAEMRKPIGIIQVPIDAFNFLPGVGRDLNSATVDKLAHLFQRVRCRPKKWEHHVKGLVDFRTYYKILTALNLSRQQLQETVTRRPTYHKVSLPPKSIICIQGKHRLAAASREFGKRYFWTVRLYYPTDDDDPLLDVQTRGFLHQTQQPDGEVYWILRCYEYRCGKDTDPPWTQLSGSKAKNLDMLTRIIADGGSPRYKHQRILSALDAVVSLPALRSGMLLGNWHKWLRLDCPEPVIHYITRIYNQWTAIAKDVPGFYADSDDVQKLEFLAPSIPEDRIRISRMVKGRLIFRNVHDPASRDTILRNILSLEGIITSLTTFNTNMNYLEIAMDILRRYVMEDGEKTQHHTLFQNLAAHWDHRRAVVEHKEGRFHRLAATHFKIAVVQLILFALRHFPYLSNIQPLQDKRGSFLAEQSDLFNVYSDPERKSLRDIFLAEQRTVFTQLHAFRPTDPGQDLGELPDRPPSMEEFKALQEDLYQRYPSERPRLLGREKRLSDSSRSSGEIRETPQRPIDPWAYREPQRKY</sequence>
<dbReference type="GO" id="GO:0015677">
    <property type="term" value="P:copper ion import"/>
    <property type="evidence" value="ECO:0007669"/>
    <property type="project" value="TreeGrafter"/>
</dbReference>
<keyword evidence="3" id="KW-0812">Transmembrane</keyword>
<dbReference type="GO" id="GO:0006826">
    <property type="term" value="P:iron ion transport"/>
    <property type="evidence" value="ECO:0007669"/>
    <property type="project" value="TreeGrafter"/>
</dbReference>
<keyword evidence="5" id="KW-1185">Reference proteome</keyword>
<proteinExistence type="predicted"/>
<accession>A0AAN6ZJ64</accession>
<feature type="transmembrane region" description="Helical" evidence="3">
    <location>
        <begin position="172"/>
        <end position="195"/>
    </location>
</feature>
<feature type="transmembrane region" description="Helical" evidence="3">
    <location>
        <begin position="43"/>
        <end position="67"/>
    </location>
</feature>
<evidence type="ECO:0000313" key="5">
    <source>
        <dbReference type="Proteomes" id="UP001302676"/>
    </source>
</evidence>
<dbReference type="EMBL" id="MU853615">
    <property type="protein sequence ID" value="KAK4141200.1"/>
    <property type="molecule type" value="Genomic_DNA"/>
</dbReference>
<dbReference type="GO" id="GO:0005886">
    <property type="term" value="C:plasma membrane"/>
    <property type="evidence" value="ECO:0007669"/>
    <property type="project" value="TreeGrafter"/>
</dbReference>
<feature type="transmembrane region" description="Helical" evidence="3">
    <location>
        <begin position="139"/>
        <end position="160"/>
    </location>
</feature>
<keyword evidence="3" id="KW-1133">Transmembrane helix</keyword>
<reference evidence="4" key="1">
    <citation type="journal article" date="2023" name="Mol. Phylogenet. Evol.">
        <title>Genome-scale phylogeny and comparative genomics of the fungal order Sordariales.</title>
        <authorList>
            <person name="Hensen N."/>
            <person name="Bonometti L."/>
            <person name="Westerberg I."/>
            <person name="Brannstrom I.O."/>
            <person name="Guillou S."/>
            <person name="Cros-Aarteil S."/>
            <person name="Calhoun S."/>
            <person name="Haridas S."/>
            <person name="Kuo A."/>
            <person name="Mondo S."/>
            <person name="Pangilinan J."/>
            <person name="Riley R."/>
            <person name="LaButti K."/>
            <person name="Andreopoulos B."/>
            <person name="Lipzen A."/>
            <person name="Chen C."/>
            <person name="Yan M."/>
            <person name="Daum C."/>
            <person name="Ng V."/>
            <person name="Clum A."/>
            <person name="Steindorff A."/>
            <person name="Ohm R.A."/>
            <person name="Martin F."/>
            <person name="Silar P."/>
            <person name="Natvig D.O."/>
            <person name="Lalanne C."/>
            <person name="Gautier V."/>
            <person name="Ament-Velasquez S.L."/>
            <person name="Kruys A."/>
            <person name="Hutchinson M.I."/>
            <person name="Powell A.J."/>
            <person name="Barry K."/>
            <person name="Miller A.N."/>
            <person name="Grigoriev I.V."/>
            <person name="Debuchy R."/>
            <person name="Gladieux P."/>
            <person name="Hiltunen Thoren M."/>
            <person name="Johannesson H."/>
        </authorList>
    </citation>
    <scope>NUCLEOTIDE SEQUENCE</scope>
    <source>
        <strain evidence="4">CBS 141.50</strain>
    </source>
</reference>